<sequence>MKTKLLLLACIFSAMTLSAQTTYNLNWETGFNSPDSDLTIEVGDTVIWTWTDDLPHTVENDPDNSVESFDSGFLTGVGQSFSWTFTQVGVNDYICGVHSNMYGTITVVEDLSTENFGLESFSLSPNPASSELNISFIKNFNSGNLEVYNVLGKQILTQNLNSNNPISVNVSNWTKGIYLVKISSDFNTSIKRVVIH</sequence>
<keyword evidence="8" id="KW-1185">Reference proteome</keyword>
<dbReference type="GO" id="GO:0005507">
    <property type="term" value="F:copper ion binding"/>
    <property type="evidence" value="ECO:0007669"/>
    <property type="project" value="InterPro"/>
</dbReference>
<keyword evidence="1" id="KW-0479">Metal-binding</keyword>
<feature type="chain" id="PRO_5018682289" evidence="4">
    <location>
        <begin position="20"/>
        <end position="196"/>
    </location>
</feature>
<comment type="caution">
    <text evidence="7">The sequence shown here is derived from an EMBL/GenBank/DDBJ whole genome shotgun (WGS) entry which is preliminary data.</text>
</comment>
<keyword evidence="2 4" id="KW-0732">Signal</keyword>
<evidence type="ECO:0000259" key="5">
    <source>
        <dbReference type="Pfam" id="PF00127"/>
    </source>
</evidence>
<accession>A0A3R9MDT6</accession>
<dbReference type="Pfam" id="PF18962">
    <property type="entry name" value="Por_Secre_tail"/>
    <property type="match status" value="1"/>
</dbReference>
<dbReference type="Pfam" id="PF00127">
    <property type="entry name" value="Copper-bind"/>
    <property type="match status" value="1"/>
</dbReference>
<dbReference type="InterPro" id="IPR008972">
    <property type="entry name" value="Cupredoxin"/>
</dbReference>
<dbReference type="InterPro" id="IPR000923">
    <property type="entry name" value="BlueCu_1"/>
</dbReference>
<dbReference type="NCBIfam" id="TIGR04183">
    <property type="entry name" value="Por_Secre_tail"/>
    <property type="match status" value="1"/>
</dbReference>
<dbReference type="SUPFAM" id="SSF49503">
    <property type="entry name" value="Cupredoxins"/>
    <property type="match status" value="1"/>
</dbReference>
<gene>
    <name evidence="7" type="ORF">EJA19_07395</name>
</gene>
<dbReference type="PANTHER" id="PTHR36507">
    <property type="entry name" value="BLL1555 PROTEIN"/>
    <property type="match status" value="1"/>
</dbReference>
<dbReference type="PANTHER" id="PTHR36507:SF1">
    <property type="entry name" value="BLL1555 PROTEIN"/>
    <property type="match status" value="1"/>
</dbReference>
<evidence type="ECO:0000313" key="8">
    <source>
        <dbReference type="Proteomes" id="UP000270620"/>
    </source>
</evidence>
<dbReference type="InterPro" id="IPR026444">
    <property type="entry name" value="Secre_tail"/>
</dbReference>
<evidence type="ECO:0000256" key="2">
    <source>
        <dbReference type="ARBA" id="ARBA00022729"/>
    </source>
</evidence>
<dbReference type="AlphaFoldDB" id="A0A3R9MDT6"/>
<organism evidence="7 8">
    <name type="scientific">Mangrovimonas spongiae</name>
    <dbReference type="NCBI Taxonomy" id="2494697"/>
    <lineage>
        <taxon>Bacteria</taxon>
        <taxon>Pseudomonadati</taxon>
        <taxon>Bacteroidota</taxon>
        <taxon>Flavobacteriia</taxon>
        <taxon>Flavobacteriales</taxon>
        <taxon>Flavobacteriaceae</taxon>
        <taxon>Mangrovimonas</taxon>
    </lineage>
</organism>
<dbReference type="EMBL" id="RWBG01000003">
    <property type="protein sequence ID" value="RSK39703.1"/>
    <property type="molecule type" value="Genomic_DNA"/>
</dbReference>
<dbReference type="RefSeq" id="WP_125467727.1">
    <property type="nucleotide sequence ID" value="NZ_RWBG01000003.1"/>
</dbReference>
<evidence type="ECO:0000256" key="4">
    <source>
        <dbReference type="SAM" id="SignalP"/>
    </source>
</evidence>
<keyword evidence="3" id="KW-0186">Copper</keyword>
<proteinExistence type="predicted"/>
<feature type="domain" description="Blue (type 1) copper" evidence="5">
    <location>
        <begin position="36"/>
        <end position="107"/>
    </location>
</feature>
<reference evidence="7 8" key="1">
    <citation type="submission" date="2018-12" db="EMBL/GenBank/DDBJ databases">
        <title>Mangrovimonas spongiae sp. nov., a novel member of the genus Mangrovimonas isolated from marine sponge.</title>
        <authorList>
            <person name="Zhuang L."/>
            <person name="Luo L."/>
        </authorList>
    </citation>
    <scope>NUCLEOTIDE SEQUENCE [LARGE SCALE GENOMIC DNA]</scope>
    <source>
        <strain evidence="7 8">HN-E26</strain>
    </source>
</reference>
<evidence type="ECO:0000256" key="3">
    <source>
        <dbReference type="ARBA" id="ARBA00023008"/>
    </source>
</evidence>
<evidence type="ECO:0000256" key="1">
    <source>
        <dbReference type="ARBA" id="ARBA00022723"/>
    </source>
</evidence>
<protein>
    <submittedName>
        <fullName evidence="7">T9SS C-terminal target domain-containing protein</fullName>
    </submittedName>
</protein>
<evidence type="ECO:0000259" key="6">
    <source>
        <dbReference type="Pfam" id="PF18962"/>
    </source>
</evidence>
<feature type="signal peptide" evidence="4">
    <location>
        <begin position="1"/>
        <end position="19"/>
    </location>
</feature>
<evidence type="ECO:0000313" key="7">
    <source>
        <dbReference type="EMBL" id="RSK39703.1"/>
    </source>
</evidence>
<dbReference type="InterPro" id="IPR052721">
    <property type="entry name" value="ET_Amicyanin"/>
</dbReference>
<dbReference type="OrthoDB" id="849076at2"/>
<dbReference type="GO" id="GO:0009055">
    <property type="term" value="F:electron transfer activity"/>
    <property type="evidence" value="ECO:0007669"/>
    <property type="project" value="InterPro"/>
</dbReference>
<dbReference type="Gene3D" id="2.60.40.420">
    <property type="entry name" value="Cupredoxins - blue copper proteins"/>
    <property type="match status" value="1"/>
</dbReference>
<name>A0A3R9MDT6_9FLAO</name>
<feature type="domain" description="Secretion system C-terminal sorting" evidence="6">
    <location>
        <begin position="125"/>
        <end position="195"/>
    </location>
</feature>
<dbReference type="Proteomes" id="UP000270620">
    <property type="component" value="Unassembled WGS sequence"/>
</dbReference>